<dbReference type="Gene3D" id="3.30.160.20">
    <property type="match status" value="1"/>
</dbReference>
<feature type="region of interest" description="Disordered" evidence="2">
    <location>
        <begin position="49"/>
        <end position="88"/>
    </location>
</feature>
<protein>
    <submittedName>
        <fullName evidence="4">RNA-binding protein</fullName>
    </submittedName>
</protein>
<evidence type="ECO:0000313" key="5">
    <source>
        <dbReference type="Proteomes" id="UP000286287"/>
    </source>
</evidence>
<feature type="domain" description="DRBM" evidence="3">
    <location>
        <begin position="1"/>
        <end position="73"/>
    </location>
</feature>
<evidence type="ECO:0000259" key="3">
    <source>
        <dbReference type="PROSITE" id="PS50137"/>
    </source>
</evidence>
<evidence type="ECO:0000256" key="1">
    <source>
        <dbReference type="PROSITE-ProRule" id="PRU00266"/>
    </source>
</evidence>
<dbReference type="EMBL" id="QYUJ01000014">
    <property type="protein sequence ID" value="RJF73603.1"/>
    <property type="molecule type" value="Genomic_DNA"/>
</dbReference>
<dbReference type="Pfam" id="PF00035">
    <property type="entry name" value="dsrm"/>
    <property type="match status" value="1"/>
</dbReference>
<evidence type="ECO:0000313" key="4">
    <source>
        <dbReference type="EMBL" id="RJF73603.1"/>
    </source>
</evidence>
<dbReference type="SMART" id="SM00358">
    <property type="entry name" value="DSRM"/>
    <property type="match status" value="1"/>
</dbReference>
<gene>
    <name evidence="4" type="ORF">D3875_07725</name>
</gene>
<dbReference type="InterPro" id="IPR014720">
    <property type="entry name" value="dsRBD_dom"/>
</dbReference>
<dbReference type="RefSeq" id="WP_119766365.1">
    <property type="nucleotide sequence ID" value="NZ_QYUJ01000014.1"/>
</dbReference>
<dbReference type="AlphaFoldDB" id="A0A418VBU0"/>
<dbReference type="OrthoDB" id="74006at2"/>
<feature type="compositionally biased region" description="Low complexity" evidence="2">
    <location>
        <begin position="64"/>
        <end position="88"/>
    </location>
</feature>
<feature type="compositionally biased region" description="Basic and acidic residues" evidence="2">
    <location>
        <begin position="53"/>
        <end position="63"/>
    </location>
</feature>
<dbReference type="SUPFAM" id="SSF54768">
    <property type="entry name" value="dsRNA-binding domain-like"/>
    <property type="match status" value="1"/>
</dbReference>
<organism evidence="4 5">
    <name type="scientific">Deinococcus cavernae</name>
    <dbReference type="NCBI Taxonomy" id="2320857"/>
    <lineage>
        <taxon>Bacteria</taxon>
        <taxon>Thermotogati</taxon>
        <taxon>Deinococcota</taxon>
        <taxon>Deinococci</taxon>
        <taxon>Deinococcales</taxon>
        <taxon>Deinococcaceae</taxon>
        <taxon>Deinococcus</taxon>
    </lineage>
</organism>
<name>A0A418VBU0_9DEIO</name>
<keyword evidence="1" id="KW-0694">RNA-binding</keyword>
<reference evidence="4 5" key="1">
    <citation type="submission" date="2018-09" db="EMBL/GenBank/DDBJ databases">
        <authorList>
            <person name="Zhu H."/>
        </authorList>
    </citation>
    <scope>NUCLEOTIDE SEQUENCE [LARGE SCALE GENOMIC DNA]</scope>
    <source>
        <strain evidence="4 5">K2S05-167</strain>
    </source>
</reference>
<proteinExistence type="predicted"/>
<dbReference type="PROSITE" id="PS50137">
    <property type="entry name" value="DS_RBD"/>
    <property type="match status" value="1"/>
</dbReference>
<evidence type="ECO:0000256" key="2">
    <source>
        <dbReference type="SAM" id="MobiDB-lite"/>
    </source>
</evidence>
<dbReference type="GO" id="GO:0003723">
    <property type="term" value="F:RNA binding"/>
    <property type="evidence" value="ECO:0007669"/>
    <property type="project" value="UniProtKB-UniRule"/>
</dbReference>
<dbReference type="Proteomes" id="UP000286287">
    <property type="component" value="Unassembled WGS sequence"/>
</dbReference>
<accession>A0A418VBU0</accession>
<keyword evidence="5" id="KW-1185">Reference proteome</keyword>
<comment type="caution">
    <text evidence="4">The sequence shown here is derived from an EMBL/GenBank/DDBJ whole genome shotgun (WGS) entry which is preliminary data.</text>
</comment>
<sequence length="137" mass="14476">MTANNSKGDLIARAVTLGLDTPTFDAEASGPPHNRSFHAVVRIGHQVLGQGEGRTKREAERAAAEQALQALQEPSASAPSETSPSPAATWPIYAPVLAQSVEAALEFAEEDDTLADVQVAAARFYRDLLSDLGHSPE</sequence>